<dbReference type="SUPFAM" id="SSF51569">
    <property type="entry name" value="Aldolase"/>
    <property type="match status" value="1"/>
</dbReference>
<dbReference type="PANTHER" id="PTHR42880">
    <property type="entry name" value="HOMOCITRATE SYNTHASE"/>
    <property type="match status" value="1"/>
</dbReference>
<evidence type="ECO:0000313" key="3">
    <source>
        <dbReference type="EMBL" id="SHH99807.1"/>
    </source>
</evidence>
<dbReference type="PANTHER" id="PTHR42880:SF1">
    <property type="entry name" value="ISOPROPYLMALATE_HOMOCITRATE_CITRAMALATE SYNTHASE FAMILY PROTEIN"/>
    <property type="match status" value="1"/>
</dbReference>
<evidence type="ECO:0000256" key="1">
    <source>
        <dbReference type="ARBA" id="ARBA00022679"/>
    </source>
</evidence>
<protein>
    <submittedName>
        <fullName evidence="3">Homocitrate synthase NifV</fullName>
    </submittedName>
</protein>
<dbReference type="RefSeq" id="WP_073078028.1">
    <property type="nucleotide sequence ID" value="NZ_FQXV01000005.1"/>
</dbReference>
<dbReference type="GO" id="GO:0019752">
    <property type="term" value="P:carboxylic acid metabolic process"/>
    <property type="evidence" value="ECO:0007669"/>
    <property type="project" value="InterPro"/>
</dbReference>
<sequence>MKPIKYIVDTTMRDGEQTPGIAMSTEQKLRIAQILDSAGVYQIEAGIPAVSAMEMDTIRAMTARRRHSKISVWNRLVLDDVKKSVDCAPDIIHISTPVSYVLIYSKLNKNKTWVSKNLEVCVDYAQSRGFEVTVGFEDASRADITFMAGLARQLKDMGVGRIRYADTVGVLSPSRTFGAVREIIDYAGIEVELHAHNDLGMAVANTILGAKAGANYLDTTVLGLGERVGNCDFLKLIQAAHDLFDLGITRYDAGRAQSDIAEILSLS</sequence>
<dbReference type="AlphaFoldDB" id="A0A1M5XIZ4"/>
<dbReference type="InterPro" id="IPR013785">
    <property type="entry name" value="Aldolase_TIM"/>
</dbReference>
<evidence type="ECO:0000259" key="2">
    <source>
        <dbReference type="PROSITE" id="PS50991"/>
    </source>
</evidence>
<dbReference type="GO" id="GO:0046912">
    <property type="term" value="F:acyltransferase activity, acyl groups converted into alkyl on transfer"/>
    <property type="evidence" value="ECO:0007669"/>
    <property type="project" value="InterPro"/>
</dbReference>
<dbReference type="InterPro" id="IPR002034">
    <property type="entry name" value="AIPM/Hcit_synth_CS"/>
</dbReference>
<gene>
    <name evidence="3" type="ORF">SAMN02745823_01861</name>
</gene>
<dbReference type="InterPro" id="IPR000891">
    <property type="entry name" value="PYR_CT"/>
</dbReference>
<dbReference type="PROSITE" id="PS00816">
    <property type="entry name" value="AIPM_HOMOCIT_SYNTH_2"/>
    <property type="match status" value="1"/>
</dbReference>
<dbReference type="Proteomes" id="UP000183995">
    <property type="component" value="Unassembled WGS sequence"/>
</dbReference>
<keyword evidence="4" id="KW-1185">Reference proteome</keyword>
<accession>A0A1M5XIZ4</accession>
<dbReference type="STRING" id="1123282.SAMN02745823_01861"/>
<feature type="domain" description="Pyruvate carboxyltransferase" evidence="2">
    <location>
        <begin position="5"/>
        <end position="261"/>
    </location>
</feature>
<keyword evidence="1" id="KW-0808">Transferase</keyword>
<dbReference type="Pfam" id="PF00682">
    <property type="entry name" value="HMGL-like"/>
    <property type="match status" value="1"/>
</dbReference>
<dbReference type="OrthoDB" id="9804858at2"/>
<dbReference type="EMBL" id="FQXV01000005">
    <property type="protein sequence ID" value="SHH99807.1"/>
    <property type="molecule type" value="Genomic_DNA"/>
</dbReference>
<organism evidence="3 4">
    <name type="scientific">Sporobacter termitidis DSM 10068</name>
    <dbReference type="NCBI Taxonomy" id="1123282"/>
    <lineage>
        <taxon>Bacteria</taxon>
        <taxon>Bacillati</taxon>
        <taxon>Bacillota</taxon>
        <taxon>Clostridia</taxon>
        <taxon>Eubacteriales</taxon>
        <taxon>Oscillospiraceae</taxon>
        <taxon>Sporobacter</taxon>
    </lineage>
</organism>
<reference evidence="3 4" key="1">
    <citation type="submission" date="2016-11" db="EMBL/GenBank/DDBJ databases">
        <authorList>
            <person name="Jaros S."/>
            <person name="Januszkiewicz K."/>
            <person name="Wedrychowicz H."/>
        </authorList>
    </citation>
    <scope>NUCLEOTIDE SEQUENCE [LARGE SCALE GENOMIC DNA]</scope>
    <source>
        <strain evidence="3 4">DSM 10068</strain>
    </source>
</reference>
<dbReference type="PROSITE" id="PS50991">
    <property type="entry name" value="PYR_CT"/>
    <property type="match status" value="1"/>
</dbReference>
<evidence type="ECO:0000313" key="4">
    <source>
        <dbReference type="Proteomes" id="UP000183995"/>
    </source>
</evidence>
<proteinExistence type="predicted"/>
<dbReference type="Gene3D" id="3.20.20.70">
    <property type="entry name" value="Aldolase class I"/>
    <property type="match status" value="1"/>
</dbReference>
<name>A0A1M5XIZ4_9FIRM</name>